<evidence type="ECO:0000313" key="3">
    <source>
        <dbReference type="Proteomes" id="UP000428328"/>
    </source>
</evidence>
<dbReference type="EMBL" id="CP046400">
    <property type="protein sequence ID" value="QGY39435.1"/>
    <property type="molecule type" value="Genomic_DNA"/>
</dbReference>
<dbReference type="Proteomes" id="UP000428328">
    <property type="component" value="Chromosome"/>
</dbReference>
<dbReference type="Gene3D" id="3.40.50.2000">
    <property type="entry name" value="Glycogen Phosphorylase B"/>
    <property type="match status" value="2"/>
</dbReference>
<dbReference type="GO" id="GO:0016757">
    <property type="term" value="F:glycosyltransferase activity"/>
    <property type="evidence" value="ECO:0007669"/>
    <property type="project" value="UniProtKB-ARBA"/>
</dbReference>
<keyword evidence="2" id="KW-0808">Transferase</keyword>
<evidence type="ECO:0000259" key="1">
    <source>
        <dbReference type="Pfam" id="PF13579"/>
    </source>
</evidence>
<dbReference type="SUPFAM" id="SSF53756">
    <property type="entry name" value="UDP-Glycosyltransferase/glycogen phosphorylase"/>
    <property type="match status" value="1"/>
</dbReference>
<dbReference type="CDD" id="cd03808">
    <property type="entry name" value="GT4_CapM-like"/>
    <property type="match status" value="1"/>
</dbReference>
<dbReference type="PANTHER" id="PTHR12526">
    <property type="entry name" value="GLYCOSYLTRANSFERASE"/>
    <property type="match status" value="1"/>
</dbReference>
<organism evidence="2 3">
    <name type="scientific">Pseudodesulfovibrio cashew</name>
    <dbReference type="NCBI Taxonomy" id="2678688"/>
    <lineage>
        <taxon>Bacteria</taxon>
        <taxon>Pseudomonadati</taxon>
        <taxon>Thermodesulfobacteriota</taxon>
        <taxon>Desulfovibrionia</taxon>
        <taxon>Desulfovibrionales</taxon>
        <taxon>Desulfovibrionaceae</taxon>
    </lineage>
</organism>
<name>A0A6I6J9U6_9BACT</name>
<feature type="domain" description="Glycosyltransferase subfamily 4-like N-terminal" evidence="1">
    <location>
        <begin position="20"/>
        <end position="175"/>
    </location>
</feature>
<dbReference type="Pfam" id="PF13579">
    <property type="entry name" value="Glyco_trans_4_4"/>
    <property type="match status" value="1"/>
</dbReference>
<dbReference type="KEGG" id="psel:GM415_04635"/>
<keyword evidence="3" id="KW-1185">Reference proteome</keyword>
<evidence type="ECO:0000313" key="2">
    <source>
        <dbReference type="EMBL" id="QGY39435.1"/>
    </source>
</evidence>
<sequence>MKIAVIGGYAPSLINFRGPLLKRLVALGHEVHALAPLHTPDVGPQLEAMGVEYSMIPLERRGLNPVADIGSLLHLKQVMHRIDPDLVLSYTFKPVVYGSMAARMAWVGHKKRIYALITGLGYAFTEDKGLRRRILFNVAKGLYRAGLRSCDGVIFQNPDDEAFFRRLGVIPEHARTTVVGGSGVDLAHYAQAPLPEKPVFLCLTRLVRSKGVALFAEAAQRLKAKHPEAIFRVAGPLEQGGDAITPKEIARWRKEGALEVLDGVDDVRPLLAGAGIYVLPSYYREGTPRSVLEAMSMGRAVITTDAPGCRETVVEGENGFLVPVRDADALTEAMGKCLTDPARVASMGAASRRLAEERFDVEKVNDDLLRFMELI</sequence>
<reference evidence="2 3" key="1">
    <citation type="submission" date="2019-11" db="EMBL/GenBank/DDBJ databases">
        <authorList>
            <person name="Zheng R.K."/>
            <person name="Sun C.M."/>
        </authorList>
    </citation>
    <scope>NUCLEOTIDE SEQUENCE [LARGE SCALE GENOMIC DNA]</scope>
    <source>
        <strain evidence="2 3">SRB007</strain>
    </source>
</reference>
<dbReference type="RefSeq" id="WP_158946661.1">
    <property type="nucleotide sequence ID" value="NZ_CP046400.1"/>
</dbReference>
<dbReference type="PANTHER" id="PTHR12526:SF638">
    <property type="entry name" value="SPORE COAT PROTEIN SA"/>
    <property type="match status" value="1"/>
</dbReference>
<dbReference type="Pfam" id="PF13692">
    <property type="entry name" value="Glyco_trans_1_4"/>
    <property type="match status" value="1"/>
</dbReference>
<proteinExistence type="predicted"/>
<dbReference type="InterPro" id="IPR028098">
    <property type="entry name" value="Glyco_trans_4-like_N"/>
</dbReference>
<dbReference type="AlphaFoldDB" id="A0A6I6J9U6"/>
<accession>A0A6I6J9U6</accession>
<gene>
    <name evidence="2" type="ORF">GM415_04635</name>
</gene>
<protein>
    <submittedName>
        <fullName evidence="2">Glycosyltransferase</fullName>
    </submittedName>
</protein>